<dbReference type="OrthoDB" id="10252171at2759"/>
<dbReference type="SUPFAM" id="SSF49879">
    <property type="entry name" value="SMAD/FHA domain"/>
    <property type="match status" value="1"/>
</dbReference>
<sequence>MGDAMIASFQLRTISSELPWGETHKLKASQYFVPQVEGPLKLPEVLCIAVKHDSVPDSSKGITFGSHQNCGVVLPKHDSISKFHFSLTFDDQDRLIIRDHSINGTEVKYGEQGAGLRSKRQWILNDPKLPSEFRPGVISFDVSVRLMMSAEELYKKVVDRFRSSCEEKEGVADYMLRMGVNPTVVERDPDDADIWLHWEVAEGTSASITRCWNTENGLEKVVKTRHNDCDQRRWSQQVNFMRTLQHHHHVINIQRFSNTSEGSPTQIEMDYLSRGSLDDPKDPSPVSKNPSQFSQQEARSILAQCLSVLVEMHTQTPPICHQDIKPSNILIEHRTSSSICVKLAGFSESNTEGERDMRGRDALYACPNHWAGICDPSLDIWLLGHTILALLDKDLQNLYCTNKTKFWDVAFRSEDSLVEFLLSRMIHQTAGLRSTATECLERLQELQLEERHGPIVLCGCSDEIDLTHKVRVRR</sequence>
<feature type="domain" description="FHA" evidence="8">
    <location>
        <begin position="62"/>
        <end position="112"/>
    </location>
</feature>
<dbReference type="InterPro" id="IPR000253">
    <property type="entry name" value="FHA_dom"/>
</dbReference>
<keyword evidence="4" id="KW-0547">Nucleotide-binding</keyword>
<dbReference type="Gene3D" id="1.10.510.10">
    <property type="entry name" value="Transferase(Phosphotransferase) domain 1"/>
    <property type="match status" value="1"/>
</dbReference>
<dbReference type="GO" id="GO:0004674">
    <property type="term" value="F:protein serine/threonine kinase activity"/>
    <property type="evidence" value="ECO:0007669"/>
    <property type="project" value="UniProtKB-KW"/>
</dbReference>
<dbReference type="InterPro" id="IPR008271">
    <property type="entry name" value="Ser/Thr_kinase_AS"/>
</dbReference>
<dbReference type="InterPro" id="IPR050205">
    <property type="entry name" value="CDPK_Ser/Thr_kinases"/>
</dbReference>
<proteinExistence type="inferred from homology"/>
<dbReference type="InterPro" id="IPR000719">
    <property type="entry name" value="Prot_kinase_dom"/>
</dbReference>
<evidence type="ECO:0000256" key="1">
    <source>
        <dbReference type="ARBA" id="ARBA00005575"/>
    </source>
</evidence>
<name>A0A9N9YX05_9HYPO</name>
<dbReference type="Gene3D" id="2.60.200.20">
    <property type="match status" value="1"/>
</dbReference>
<dbReference type="EMBL" id="CABFNQ020000768">
    <property type="protein sequence ID" value="CAH0042792.1"/>
    <property type="molecule type" value="Genomic_DNA"/>
</dbReference>
<evidence type="ECO:0000256" key="7">
    <source>
        <dbReference type="SAM" id="MobiDB-lite"/>
    </source>
</evidence>
<evidence type="ECO:0000256" key="6">
    <source>
        <dbReference type="ARBA" id="ARBA00022840"/>
    </source>
</evidence>
<evidence type="ECO:0000256" key="3">
    <source>
        <dbReference type="ARBA" id="ARBA00022679"/>
    </source>
</evidence>
<comment type="caution">
    <text evidence="10">The sequence shown here is derived from an EMBL/GenBank/DDBJ whole genome shotgun (WGS) entry which is preliminary data.</text>
</comment>
<dbReference type="PROSITE" id="PS50006">
    <property type="entry name" value="FHA_DOMAIN"/>
    <property type="match status" value="1"/>
</dbReference>
<dbReference type="PROSITE" id="PS00108">
    <property type="entry name" value="PROTEIN_KINASE_ST"/>
    <property type="match status" value="1"/>
</dbReference>
<dbReference type="CDD" id="cd00180">
    <property type="entry name" value="PKc"/>
    <property type="match status" value="1"/>
</dbReference>
<dbReference type="Pfam" id="PF00498">
    <property type="entry name" value="FHA"/>
    <property type="match status" value="1"/>
</dbReference>
<reference evidence="10" key="1">
    <citation type="submission" date="2021-10" db="EMBL/GenBank/DDBJ databases">
        <authorList>
            <person name="Piombo E."/>
        </authorList>
    </citation>
    <scope>NUCLEOTIDE SEQUENCE</scope>
</reference>
<protein>
    <submittedName>
        <fullName evidence="10">Uncharacterized protein</fullName>
    </submittedName>
</protein>
<keyword evidence="11" id="KW-1185">Reference proteome</keyword>
<evidence type="ECO:0000259" key="8">
    <source>
        <dbReference type="PROSITE" id="PS50006"/>
    </source>
</evidence>
<gene>
    <name evidence="10" type="ORF">CRHIZ90672A_00004814</name>
</gene>
<dbReference type="PROSITE" id="PS50011">
    <property type="entry name" value="PROTEIN_KINASE_DOM"/>
    <property type="match status" value="1"/>
</dbReference>
<evidence type="ECO:0000313" key="11">
    <source>
        <dbReference type="Proteomes" id="UP000696573"/>
    </source>
</evidence>
<dbReference type="InterPro" id="IPR011009">
    <property type="entry name" value="Kinase-like_dom_sf"/>
</dbReference>
<evidence type="ECO:0000313" key="10">
    <source>
        <dbReference type="EMBL" id="CAH0042792.1"/>
    </source>
</evidence>
<dbReference type="GO" id="GO:0005524">
    <property type="term" value="F:ATP binding"/>
    <property type="evidence" value="ECO:0007669"/>
    <property type="project" value="UniProtKB-KW"/>
</dbReference>
<evidence type="ECO:0000256" key="2">
    <source>
        <dbReference type="ARBA" id="ARBA00022527"/>
    </source>
</evidence>
<dbReference type="SMART" id="SM00220">
    <property type="entry name" value="S_TKc"/>
    <property type="match status" value="1"/>
</dbReference>
<dbReference type="Pfam" id="PF00069">
    <property type="entry name" value="Pkinase"/>
    <property type="match status" value="1"/>
</dbReference>
<evidence type="ECO:0000256" key="5">
    <source>
        <dbReference type="ARBA" id="ARBA00022777"/>
    </source>
</evidence>
<keyword evidence="5" id="KW-0418">Kinase</keyword>
<dbReference type="AlphaFoldDB" id="A0A9N9YX05"/>
<evidence type="ECO:0000256" key="4">
    <source>
        <dbReference type="ARBA" id="ARBA00022741"/>
    </source>
</evidence>
<dbReference type="InterPro" id="IPR008984">
    <property type="entry name" value="SMAD_FHA_dom_sf"/>
</dbReference>
<keyword evidence="6" id="KW-0067">ATP-binding</keyword>
<dbReference type="PANTHER" id="PTHR24349">
    <property type="entry name" value="SERINE/THREONINE-PROTEIN KINASE"/>
    <property type="match status" value="1"/>
</dbReference>
<accession>A0A9N9YX05</accession>
<comment type="similarity">
    <text evidence="1">Belongs to the protein kinase superfamily. CAMK Ser/Thr protein kinase family. CHEK2 subfamily.</text>
</comment>
<evidence type="ECO:0000259" key="9">
    <source>
        <dbReference type="PROSITE" id="PS50011"/>
    </source>
</evidence>
<dbReference type="CDD" id="cd00060">
    <property type="entry name" value="FHA"/>
    <property type="match status" value="1"/>
</dbReference>
<feature type="domain" description="Protein kinase" evidence="9">
    <location>
        <begin position="194"/>
        <end position="471"/>
    </location>
</feature>
<keyword evidence="2" id="KW-0723">Serine/threonine-protein kinase</keyword>
<dbReference type="Proteomes" id="UP000696573">
    <property type="component" value="Unassembled WGS sequence"/>
</dbReference>
<feature type="region of interest" description="Disordered" evidence="7">
    <location>
        <begin position="273"/>
        <end position="293"/>
    </location>
</feature>
<dbReference type="SUPFAM" id="SSF56112">
    <property type="entry name" value="Protein kinase-like (PK-like)"/>
    <property type="match status" value="1"/>
</dbReference>
<organism evidence="10 11">
    <name type="scientific">Clonostachys rhizophaga</name>
    <dbReference type="NCBI Taxonomy" id="160324"/>
    <lineage>
        <taxon>Eukaryota</taxon>
        <taxon>Fungi</taxon>
        <taxon>Dikarya</taxon>
        <taxon>Ascomycota</taxon>
        <taxon>Pezizomycotina</taxon>
        <taxon>Sordariomycetes</taxon>
        <taxon>Hypocreomycetidae</taxon>
        <taxon>Hypocreales</taxon>
        <taxon>Bionectriaceae</taxon>
        <taxon>Clonostachys</taxon>
    </lineage>
</organism>
<keyword evidence="3" id="KW-0808">Transferase</keyword>